<dbReference type="OrthoDB" id="10608856at2759"/>
<proteinExistence type="predicted"/>
<accession>A0A9J5X539</accession>
<evidence type="ECO:0000313" key="1">
    <source>
        <dbReference type="EMBL" id="KAG5583409.1"/>
    </source>
</evidence>
<comment type="caution">
    <text evidence="1">The sequence shown here is derived from an EMBL/GenBank/DDBJ whole genome shotgun (WGS) entry which is preliminary data.</text>
</comment>
<name>A0A9J5X539_SOLCO</name>
<sequence>MDRDNTSEVGTFLSEIPSSNKQQSHLSIVHNNCITLALFILEKVTSAYSASPFTAKPTIIELQALASLKGIASNTSIAFSMYPHFAYILTSAVLSSRSFSIDCLSIYACTHLPKSNAPDIAQAEITLTIVTLSGKTPVFCISLNKLKDSLTIPSLEYPLIIALQATTFLSGISSNTFSANPISSHFAYKVNNEV</sequence>
<evidence type="ECO:0000313" key="2">
    <source>
        <dbReference type="Proteomes" id="UP000824120"/>
    </source>
</evidence>
<organism evidence="1 2">
    <name type="scientific">Solanum commersonii</name>
    <name type="common">Commerson's wild potato</name>
    <name type="synonym">Commerson's nightshade</name>
    <dbReference type="NCBI Taxonomy" id="4109"/>
    <lineage>
        <taxon>Eukaryota</taxon>
        <taxon>Viridiplantae</taxon>
        <taxon>Streptophyta</taxon>
        <taxon>Embryophyta</taxon>
        <taxon>Tracheophyta</taxon>
        <taxon>Spermatophyta</taxon>
        <taxon>Magnoliopsida</taxon>
        <taxon>eudicotyledons</taxon>
        <taxon>Gunneridae</taxon>
        <taxon>Pentapetalae</taxon>
        <taxon>asterids</taxon>
        <taxon>lamiids</taxon>
        <taxon>Solanales</taxon>
        <taxon>Solanaceae</taxon>
        <taxon>Solanoideae</taxon>
        <taxon>Solaneae</taxon>
        <taxon>Solanum</taxon>
    </lineage>
</organism>
<dbReference type="EMBL" id="JACXVP010000010">
    <property type="protein sequence ID" value="KAG5583409.1"/>
    <property type="molecule type" value="Genomic_DNA"/>
</dbReference>
<dbReference type="Proteomes" id="UP000824120">
    <property type="component" value="Chromosome 10"/>
</dbReference>
<dbReference type="AlphaFoldDB" id="A0A9J5X539"/>
<keyword evidence="2" id="KW-1185">Reference proteome</keyword>
<protein>
    <submittedName>
        <fullName evidence="1">Uncharacterized protein</fullName>
    </submittedName>
</protein>
<gene>
    <name evidence="1" type="ORF">H5410_054036</name>
</gene>
<reference evidence="1 2" key="1">
    <citation type="submission" date="2020-09" db="EMBL/GenBank/DDBJ databases">
        <title>De no assembly of potato wild relative species, Solanum commersonii.</title>
        <authorList>
            <person name="Cho K."/>
        </authorList>
    </citation>
    <scope>NUCLEOTIDE SEQUENCE [LARGE SCALE GENOMIC DNA]</scope>
    <source>
        <strain evidence="1">LZ3.2</strain>
        <tissue evidence="1">Leaf</tissue>
    </source>
</reference>